<dbReference type="SUPFAM" id="SSF54001">
    <property type="entry name" value="Cysteine proteinases"/>
    <property type="match status" value="1"/>
</dbReference>
<dbReference type="Gene3D" id="3.90.1720.10">
    <property type="entry name" value="endopeptidase domain like (from Nostoc punctiforme)"/>
    <property type="match status" value="1"/>
</dbReference>
<keyword evidence="8" id="KW-1185">Reference proteome</keyword>
<comment type="similarity">
    <text evidence="1">Belongs to the peptidase C40 family.</text>
</comment>
<feature type="domain" description="NlpC/P60" evidence="6">
    <location>
        <begin position="66"/>
        <end position="185"/>
    </location>
</feature>
<name>A0A1W1Y3X9_9LACT</name>
<protein>
    <submittedName>
        <fullName evidence="7">NlpC/P60 family protein</fullName>
    </submittedName>
</protein>
<dbReference type="EMBL" id="FWXK01000001">
    <property type="protein sequence ID" value="SMC30866.1"/>
    <property type="molecule type" value="Genomic_DNA"/>
</dbReference>
<dbReference type="InterPro" id="IPR051202">
    <property type="entry name" value="Peptidase_C40"/>
</dbReference>
<evidence type="ECO:0000256" key="5">
    <source>
        <dbReference type="SAM" id="SignalP"/>
    </source>
</evidence>
<dbReference type="PROSITE" id="PS51935">
    <property type="entry name" value="NLPC_P60"/>
    <property type="match status" value="1"/>
</dbReference>
<evidence type="ECO:0000256" key="1">
    <source>
        <dbReference type="ARBA" id="ARBA00007074"/>
    </source>
</evidence>
<evidence type="ECO:0000313" key="8">
    <source>
        <dbReference type="Proteomes" id="UP000243884"/>
    </source>
</evidence>
<sequence>MKKWVIGFILLNYLAGMVPEVNAQMVGITNKDVEAMKDGEDLTHYHPNAETVNLNPYLSTVKDKSEGMRDKIYQEAQRYIGTPYVWGGTSRAGIDCSGLVQVVFRAHGIALPRITQEQQLLGKRKSIQQAKKGDLYFWEDNRGDVYHVAIANGDGGYVHAPSPGQYVGNGHIYDFSPSFMIRILP</sequence>
<keyword evidence="4" id="KW-0788">Thiol protease</keyword>
<evidence type="ECO:0000313" key="7">
    <source>
        <dbReference type="EMBL" id="SMC30866.1"/>
    </source>
</evidence>
<dbReference type="AlphaFoldDB" id="A0A1W1Y3X9"/>
<dbReference type="Pfam" id="PF00877">
    <property type="entry name" value="NLPC_P60"/>
    <property type="match status" value="1"/>
</dbReference>
<dbReference type="RefSeq" id="WP_234983496.1">
    <property type="nucleotide sequence ID" value="NZ_FWXK01000001.1"/>
</dbReference>
<dbReference type="GO" id="GO:0006508">
    <property type="term" value="P:proteolysis"/>
    <property type="evidence" value="ECO:0007669"/>
    <property type="project" value="UniProtKB-KW"/>
</dbReference>
<organism evidence="7 8">
    <name type="scientific">Aerococcus suis</name>
    <dbReference type="NCBI Taxonomy" id="371602"/>
    <lineage>
        <taxon>Bacteria</taxon>
        <taxon>Bacillati</taxon>
        <taxon>Bacillota</taxon>
        <taxon>Bacilli</taxon>
        <taxon>Lactobacillales</taxon>
        <taxon>Aerococcaceae</taxon>
        <taxon>Aerococcus</taxon>
    </lineage>
</organism>
<dbReference type="PANTHER" id="PTHR47053:SF1">
    <property type="entry name" value="MUREIN DD-ENDOPEPTIDASE MEPH-RELATED"/>
    <property type="match status" value="1"/>
</dbReference>
<dbReference type="STRING" id="371602.SAMN04487984_0302"/>
<evidence type="ECO:0000256" key="2">
    <source>
        <dbReference type="ARBA" id="ARBA00022670"/>
    </source>
</evidence>
<keyword evidence="3" id="KW-0378">Hydrolase</keyword>
<feature type="signal peptide" evidence="5">
    <location>
        <begin position="1"/>
        <end position="23"/>
    </location>
</feature>
<dbReference type="InterPro" id="IPR000064">
    <property type="entry name" value="NLP_P60_dom"/>
</dbReference>
<reference evidence="8" key="1">
    <citation type="submission" date="2017-04" db="EMBL/GenBank/DDBJ databases">
        <authorList>
            <person name="Varghese N."/>
            <person name="Submissions S."/>
        </authorList>
    </citation>
    <scope>NUCLEOTIDE SEQUENCE [LARGE SCALE GENOMIC DNA]</scope>
    <source>
        <strain evidence="8">DSM 21500</strain>
    </source>
</reference>
<evidence type="ECO:0000259" key="6">
    <source>
        <dbReference type="PROSITE" id="PS51935"/>
    </source>
</evidence>
<feature type="chain" id="PRO_5038806980" evidence="5">
    <location>
        <begin position="24"/>
        <end position="185"/>
    </location>
</feature>
<evidence type="ECO:0000256" key="3">
    <source>
        <dbReference type="ARBA" id="ARBA00022801"/>
    </source>
</evidence>
<evidence type="ECO:0000256" key="4">
    <source>
        <dbReference type="ARBA" id="ARBA00022807"/>
    </source>
</evidence>
<proteinExistence type="inferred from homology"/>
<gene>
    <name evidence="7" type="ORF">SAMN04487984_0302</name>
</gene>
<keyword evidence="5" id="KW-0732">Signal</keyword>
<keyword evidence="2" id="KW-0645">Protease</keyword>
<accession>A0A1W1Y3X9</accession>
<dbReference type="PANTHER" id="PTHR47053">
    <property type="entry name" value="MUREIN DD-ENDOPEPTIDASE MEPH-RELATED"/>
    <property type="match status" value="1"/>
</dbReference>
<dbReference type="GO" id="GO:0008234">
    <property type="term" value="F:cysteine-type peptidase activity"/>
    <property type="evidence" value="ECO:0007669"/>
    <property type="project" value="UniProtKB-KW"/>
</dbReference>
<dbReference type="Proteomes" id="UP000243884">
    <property type="component" value="Unassembled WGS sequence"/>
</dbReference>
<dbReference type="InterPro" id="IPR038765">
    <property type="entry name" value="Papain-like_cys_pep_sf"/>
</dbReference>